<evidence type="ECO:0000256" key="2">
    <source>
        <dbReference type="ARBA" id="ARBA00010690"/>
    </source>
</evidence>
<dbReference type="InterPro" id="IPR006135">
    <property type="entry name" value="T3SS_substrate_exporter"/>
</dbReference>
<evidence type="ECO:0000313" key="13">
    <source>
        <dbReference type="EMBL" id="WLR43525.1"/>
    </source>
</evidence>
<dbReference type="RefSeq" id="WP_226538322.1">
    <property type="nucleotide sequence ID" value="NZ_CP129013.1"/>
</dbReference>
<keyword evidence="9 12" id="KW-1133">Transmembrane helix</keyword>
<evidence type="ECO:0000256" key="10">
    <source>
        <dbReference type="ARBA" id="ARBA00023136"/>
    </source>
</evidence>
<organism evidence="13 14">
    <name type="scientific">Bacillus carboniphilus</name>
    <dbReference type="NCBI Taxonomy" id="86663"/>
    <lineage>
        <taxon>Bacteria</taxon>
        <taxon>Bacillati</taxon>
        <taxon>Bacillota</taxon>
        <taxon>Bacilli</taxon>
        <taxon>Bacillales</taxon>
        <taxon>Bacillaceae</taxon>
        <taxon>Bacillus</taxon>
    </lineage>
</organism>
<evidence type="ECO:0000256" key="9">
    <source>
        <dbReference type="ARBA" id="ARBA00022989"/>
    </source>
</evidence>
<evidence type="ECO:0000256" key="3">
    <source>
        <dbReference type="ARBA" id="ARBA00021622"/>
    </source>
</evidence>
<keyword evidence="7 12" id="KW-1005">Bacterial flagellum biogenesis</keyword>
<feature type="transmembrane region" description="Helical" evidence="12">
    <location>
        <begin position="156"/>
        <end position="175"/>
    </location>
</feature>
<keyword evidence="10 12" id="KW-0472">Membrane</keyword>
<dbReference type="NCBIfam" id="TIGR00328">
    <property type="entry name" value="flhB"/>
    <property type="match status" value="1"/>
</dbReference>
<keyword evidence="4 12" id="KW-0813">Transport</keyword>
<dbReference type="PANTHER" id="PTHR30531">
    <property type="entry name" value="FLAGELLAR BIOSYNTHETIC PROTEIN FLHB"/>
    <property type="match status" value="1"/>
</dbReference>
<gene>
    <name evidence="12 13" type="primary">flhB</name>
    <name evidence="13" type="ORF">LC087_05005</name>
</gene>
<dbReference type="SUPFAM" id="SSF160544">
    <property type="entry name" value="EscU C-terminal domain-like"/>
    <property type="match status" value="1"/>
</dbReference>
<evidence type="ECO:0000313" key="14">
    <source>
        <dbReference type="Proteomes" id="UP001197974"/>
    </source>
</evidence>
<evidence type="ECO:0000256" key="4">
    <source>
        <dbReference type="ARBA" id="ARBA00022448"/>
    </source>
</evidence>
<reference evidence="13 14" key="1">
    <citation type="submission" date="2023-06" db="EMBL/GenBank/DDBJ databases">
        <title>Five Gram-positive bacteria isolated from mangrove sediments in Shenzhen, Guangdong, China.</title>
        <authorList>
            <person name="Yu S."/>
            <person name="Zheng W."/>
            <person name="Huang Y."/>
        </authorList>
    </citation>
    <scope>NUCLEOTIDE SEQUENCE [LARGE SCALE GENOMIC DNA]</scope>
    <source>
        <strain evidence="13 14">SaN35-3</strain>
    </source>
</reference>
<dbReference type="PANTHER" id="PTHR30531:SF12">
    <property type="entry name" value="FLAGELLAR BIOSYNTHETIC PROTEIN FLHB"/>
    <property type="match status" value="1"/>
</dbReference>
<dbReference type="InterPro" id="IPR006136">
    <property type="entry name" value="FlhB"/>
</dbReference>
<evidence type="ECO:0000256" key="11">
    <source>
        <dbReference type="ARBA" id="ARBA00023225"/>
    </source>
</evidence>
<dbReference type="EMBL" id="CP129013">
    <property type="protein sequence ID" value="WLR43525.1"/>
    <property type="molecule type" value="Genomic_DNA"/>
</dbReference>
<keyword evidence="6 12" id="KW-0812">Transmembrane</keyword>
<dbReference type="Gene3D" id="3.40.1690.10">
    <property type="entry name" value="secretion proteins EscU"/>
    <property type="match status" value="1"/>
</dbReference>
<dbReference type="Proteomes" id="UP001197974">
    <property type="component" value="Chromosome"/>
</dbReference>
<feature type="transmembrane region" description="Helical" evidence="12">
    <location>
        <begin position="95"/>
        <end position="116"/>
    </location>
</feature>
<keyword evidence="11 12" id="KW-1006">Bacterial flagellum protein export</keyword>
<comment type="function">
    <text evidence="12">Required for formation of the rod structure in the basal body of the flagellar apparatus. Together with FliI and FliH, may constitute the export apparatus of flagellin.</text>
</comment>
<evidence type="ECO:0000256" key="1">
    <source>
        <dbReference type="ARBA" id="ARBA00004651"/>
    </source>
</evidence>
<keyword evidence="8 12" id="KW-0653">Protein transport</keyword>
<keyword evidence="14" id="KW-1185">Reference proteome</keyword>
<dbReference type="Pfam" id="PF01312">
    <property type="entry name" value="Bac_export_2"/>
    <property type="match status" value="1"/>
</dbReference>
<dbReference type="InterPro" id="IPR029025">
    <property type="entry name" value="T3SS_substrate_exporter_C"/>
</dbReference>
<evidence type="ECO:0000256" key="8">
    <source>
        <dbReference type="ARBA" id="ARBA00022927"/>
    </source>
</evidence>
<comment type="subcellular location">
    <subcellularLocation>
        <location evidence="1">Cell membrane</location>
        <topology evidence="1">Multi-pass membrane protein</topology>
    </subcellularLocation>
</comment>
<evidence type="ECO:0000256" key="6">
    <source>
        <dbReference type="ARBA" id="ARBA00022692"/>
    </source>
</evidence>
<keyword evidence="13" id="KW-0966">Cell projection</keyword>
<feature type="transmembrane region" description="Helical" evidence="12">
    <location>
        <begin position="195"/>
        <end position="217"/>
    </location>
</feature>
<proteinExistence type="inferred from homology"/>
<evidence type="ECO:0000256" key="12">
    <source>
        <dbReference type="RuleBase" id="RU364091"/>
    </source>
</evidence>
<evidence type="ECO:0000256" key="7">
    <source>
        <dbReference type="ARBA" id="ARBA00022795"/>
    </source>
</evidence>
<dbReference type="Gene3D" id="6.10.250.2080">
    <property type="match status" value="1"/>
</dbReference>
<feature type="transmembrane region" description="Helical" evidence="12">
    <location>
        <begin position="39"/>
        <end position="59"/>
    </location>
</feature>
<protein>
    <recommendedName>
        <fullName evidence="3 12">Flagellar biosynthetic protein FlhB</fullName>
    </recommendedName>
</protein>
<comment type="similarity">
    <text evidence="2 12">Belongs to the type III secretion exporter family.</text>
</comment>
<keyword evidence="13" id="KW-0282">Flagellum</keyword>
<keyword evidence="5 12" id="KW-1003">Cell membrane</keyword>
<accession>A0ABY9JVW8</accession>
<name>A0ABY9JVW8_9BACI</name>
<keyword evidence="13" id="KW-0969">Cilium</keyword>
<sequence>MKLLKIDLQFFNGEKTEKATPRKKQDVRKKGQVAKSADLNTAFNLIFVFISFLFIGGFLRDNLTSMFAYSFEHNLSTTLTEETIQQVFIEYTMRAVYIVGPVMLVSFIAGIFSNYLQVGFLFSTEAIGIKLERIDPIKGFKRIYSIRAIVELVKSLLKIMVVGGTAFFVIYYHWPEIVRLPLVSVPNSFQFIAKLTAQVGLYTAFSLLFVAILDYLYQRYDFEKNIRMSKQDLKDEHKKTEGDPLIKSKVKQKQKEMAMGRMMAEVPTADVIITNPTHYAIALKYDQSANDAPLVVAKGIDFIALKIKDIAKEHDIVTLENRLLARSLYHQVEIGTAIPEEFFQAVAEIIAYVYQLKGKK</sequence>
<evidence type="ECO:0000256" key="5">
    <source>
        <dbReference type="ARBA" id="ARBA00022475"/>
    </source>
</evidence>
<dbReference type="PRINTS" id="PR00950">
    <property type="entry name" value="TYPE3IMSPROT"/>
</dbReference>